<evidence type="ECO:0000256" key="1">
    <source>
        <dbReference type="SAM" id="MobiDB-lite"/>
    </source>
</evidence>
<reference evidence="3 4" key="1">
    <citation type="journal article" date="2014" name="Int. J. Syst. Evol. Microbiol.">
        <title>Complete genome sequence of Corynebacterium casei LMG S-19264T (=DSM 44701T), isolated from a smear-ripened cheese.</title>
        <authorList>
            <consortium name="US DOE Joint Genome Institute (JGI-PGF)"/>
            <person name="Walter F."/>
            <person name="Albersmeier A."/>
            <person name="Kalinowski J."/>
            <person name="Ruckert C."/>
        </authorList>
    </citation>
    <scope>NUCLEOTIDE SEQUENCE [LARGE SCALE GENOMIC DNA]</scope>
    <source>
        <strain evidence="3 4">NBRC 112289</strain>
    </source>
</reference>
<feature type="transmembrane region" description="Helical" evidence="2">
    <location>
        <begin position="124"/>
        <end position="147"/>
    </location>
</feature>
<name>A0AA37X831_9MICO</name>
<dbReference type="EMBL" id="BSUL01000001">
    <property type="protein sequence ID" value="GMA27059.1"/>
    <property type="molecule type" value="Genomic_DNA"/>
</dbReference>
<keyword evidence="2" id="KW-0472">Membrane</keyword>
<gene>
    <name evidence="3" type="ORF">GCM10025874_03120</name>
</gene>
<organism evidence="3 4">
    <name type="scientific">Arenivirga flava</name>
    <dbReference type="NCBI Taxonomy" id="1930060"/>
    <lineage>
        <taxon>Bacteria</taxon>
        <taxon>Bacillati</taxon>
        <taxon>Actinomycetota</taxon>
        <taxon>Actinomycetes</taxon>
        <taxon>Micrococcales</taxon>
        <taxon>Microbacteriaceae</taxon>
        <taxon>Arenivirga</taxon>
    </lineage>
</organism>
<keyword evidence="2" id="KW-1133">Transmembrane helix</keyword>
<accession>A0AA37X831</accession>
<keyword evidence="4" id="KW-1185">Reference proteome</keyword>
<protein>
    <submittedName>
        <fullName evidence="3">Uncharacterized protein</fullName>
    </submittedName>
</protein>
<feature type="transmembrane region" description="Helical" evidence="2">
    <location>
        <begin position="76"/>
        <end position="94"/>
    </location>
</feature>
<sequence>MRAGERGLRIKYRQAIRLFSELRQGEARTGEARESASHLLREFRAEETRRTIESALNLSSAAHSTRSAAKATRRSWWLAVVATAVAVLVSLAPLQDLVSYGRSARDELPKWIGAALDLLAEQPLIAALQVVASILALSLALWFVTWLGRSGPRALPSLTRGFSWPVHIRVSEASREEAEELRRASNSMHSSTDEESPQP</sequence>
<dbReference type="Proteomes" id="UP001157160">
    <property type="component" value="Unassembled WGS sequence"/>
</dbReference>
<proteinExistence type="predicted"/>
<evidence type="ECO:0000313" key="4">
    <source>
        <dbReference type="Proteomes" id="UP001157160"/>
    </source>
</evidence>
<comment type="caution">
    <text evidence="3">The sequence shown here is derived from an EMBL/GenBank/DDBJ whole genome shotgun (WGS) entry which is preliminary data.</text>
</comment>
<dbReference type="AlphaFoldDB" id="A0AA37X831"/>
<keyword evidence="2" id="KW-0812">Transmembrane</keyword>
<feature type="region of interest" description="Disordered" evidence="1">
    <location>
        <begin position="177"/>
        <end position="199"/>
    </location>
</feature>
<evidence type="ECO:0000256" key="2">
    <source>
        <dbReference type="SAM" id="Phobius"/>
    </source>
</evidence>
<evidence type="ECO:0000313" key="3">
    <source>
        <dbReference type="EMBL" id="GMA27059.1"/>
    </source>
</evidence>